<feature type="compositionally biased region" description="Acidic residues" evidence="1">
    <location>
        <begin position="246"/>
        <end position="256"/>
    </location>
</feature>
<feature type="domain" description="DNA circulation N-terminal" evidence="2">
    <location>
        <begin position="30"/>
        <end position="79"/>
    </location>
</feature>
<evidence type="ECO:0000259" key="2">
    <source>
        <dbReference type="Pfam" id="PF07157"/>
    </source>
</evidence>
<sequence length="256" mass="28577">MNIELDGMLLVEHVRDPDTGATRELRSVYNISVSEKRSIVEHKIPGMEGGLLQDLGREPVKIFFDGIFYGETAKEDLESVRARFKAGTPVPFSSDISGAAEVTQVLIEDLHVRDIGGATNRYEYSIMLREYQPPQEEEEPAPSQEDEAREEVEEETDDAVGSVNYIHGKVLDAEGNPQADVPVKITWDEGEITINTDEEGVYRQDELEPGTYTVTIDAEGYEGIEKEVIIRSGGEEAEITERGPEEGEVEEELEEE</sequence>
<protein>
    <recommendedName>
        <fullName evidence="2">DNA circulation N-terminal domain-containing protein</fullName>
    </recommendedName>
</protein>
<dbReference type="SUPFAM" id="SSF49464">
    <property type="entry name" value="Carboxypeptidase regulatory domain-like"/>
    <property type="match status" value="1"/>
</dbReference>
<accession>A0A7G9YZI1</accession>
<evidence type="ECO:0000256" key="1">
    <source>
        <dbReference type="SAM" id="MobiDB-lite"/>
    </source>
</evidence>
<reference evidence="3" key="1">
    <citation type="submission" date="2020-06" db="EMBL/GenBank/DDBJ databases">
        <title>Unique genomic features of the anaerobic methanotrophic archaea.</title>
        <authorList>
            <person name="Chadwick G.L."/>
            <person name="Skennerton C.T."/>
            <person name="Laso-Perez R."/>
            <person name="Leu A.O."/>
            <person name="Speth D.R."/>
            <person name="Yu H."/>
            <person name="Morgan-Lang C."/>
            <person name="Hatzenpichler R."/>
            <person name="Goudeau D."/>
            <person name="Malmstrom R."/>
            <person name="Brazelton W.J."/>
            <person name="Woyke T."/>
            <person name="Hallam S.J."/>
            <person name="Tyson G.W."/>
            <person name="Wegener G."/>
            <person name="Boetius A."/>
            <person name="Orphan V."/>
        </authorList>
    </citation>
    <scope>NUCLEOTIDE SEQUENCE</scope>
</reference>
<evidence type="ECO:0000313" key="3">
    <source>
        <dbReference type="EMBL" id="QNO53415.1"/>
    </source>
</evidence>
<dbReference type="Pfam" id="PF07157">
    <property type="entry name" value="DNA_circ_N"/>
    <property type="match status" value="1"/>
</dbReference>
<feature type="region of interest" description="Disordered" evidence="1">
    <location>
        <begin position="133"/>
        <end position="158"/>
    </location>
</feature>
<dbReference type="AlphaFoldDB" id="A0A7G9YZI1"/>
<feature type="region of interest" description="Disordered" evidence="1">
    <location>
        <begin position="232"/>
        <end position="256"/>
    </location>
</feature>
<dbReference type="InterPro" id="IPR008969">
    <property type="entry name" value="CarboxyPept-like_regulatory"/>
</dbReference>
<proteinExistence type="predicted"/>
<dbReference type="Gene3D" id="2.60.40.1120">
    <property type="entry name" value="Carboxypeptidase-like, regulatory domain"/>
    <property type="match status" value="1"/>
</dbReference>
<gene>
    <name evidence="3" type="ORF">JNHLJEBA_00025</name>
</gene>
<name>A0A7G9YZI1_9EURY</name>
<dbReference type="EMBL" id="MT631541">
    <property type="protein sequence ID" value="QNO53415.1"/>
    <property type="molecule type" value="Genomic_DNA"/>
</dbReference>
<feature type="compositionally biased region" description="Acidic residues" evidence="1">
    <location>
        <begin position="135"/>
        <end position="158"/>
    </location>
</feature>
<dbReference type="InterPro" id="IPR009826">
    <property type="entry name" value="DNA_circ_N"/>
</dbReference>
<organism evidence="3">
    <name type="scientific">Candidatus Methanophagaceae archaeon ANME-1 ERB6</name>
    <dbReference type="NCBI Taxonomy" id="2759912"/>
    <lineage>
        <taxon>Archaea</taxon>
        <taxon>Methanobacteriati</taxon>
        <taxon>Methanobacteriota</taxon>
        <taxon>Stenosarchaea group</taxon>
        <taxon>Methanomicrobia</taxon>
        <taxon>Candidatus Methanophagales</taxon>
        <taxon>Candidatus Methanophagaceae</taxon>
    </lineage>
</organism>
<dbReference type="Pfam" id="PF13620">
    <property type="entry name" value="CarboxypepD_reg"/>
    <property type="match status" value="1"/>
</dbReference>